<evidence type="ECO:0000313" key="4">
    <source>
        <dbReference type="EMBL" id="OWY33179.1"/>
    </source>
</evidence>
<dbReference type="GO" id="GO:0005886">
    <property type="term" value="C:plasma membrane"/>
    <property type="evidence" value="ECO:0007669"/>
    <property type="project" value="UniProtKB-SubCell"/>
</dbReference>
<keyword evidence="2" id="KW-0449">Lipoprotein</keyword>
<dbReference type="NCBIfam" id="TIGR01845">
    <property type="entry name" value="outer_NodT"/>
    <property type="match status" value="1"/>
</dbReference>
<gene>
    <name evidence="4" type="ORF">CEJ45_18580</name>
</gene>
<dbReference type="Pfam" id="PF02321">
    <property type="entry name" value="OEP"/>
    <property type="match status" value="2"/>
</dbReference>
<dbReference type="InterPro" id="IPR003423">
    <property type="entry name" value="OMP_efflux"/>
</dbReference>
<keyword evidence="2" id="KW-1134">Transmembrane beta strand</keyword>
<dbReference type="Gene3D" id="2.20.200.10">
    <property type="entry name" value="Outer membrane efflux proteins (OEP)"/>
    <property type="match status" value="1"/>
</dbReference>
<proteinExistence type="inferred from homology"/>
<evidence type="ECO:0000256" key="2">
    <source>
        <dbReference type="RuleBase" id="RU362097"/>
    </source>
</evidence>
<dbReference type="SUPFAM" id="SSF56954">
    <property type="entry name" value="Outer membrane efflux proteins (OEP)"/>
    <property type="match status" value="1"/>
</dbReference>
<dbReference type="InterPro" id="IPR010131">
    <property type="entry name" value="MdtP/NodT-like"/>
</dbReference>
<dbReference type="Proteomes" id="UP000214747">
    <property type="component" value="Unassembled WGS sequence"/>
</dbReference>
<comment type="caution">
    <text evidence="4">The sequence shown here is derived from an EMBL/GenBank/DDBJ whole genome shotgun (WGS) entry which is preliminary data.</text>
</comment>
<protein>
    <submittedName>
        <fullName evidence="4">Multidrug transporter</fullName>
    </submittedName>
</protein>
<dbReference type="PANTHER" id="PTHR30203">
    <property type="entry name" value="OUTER MEMBRANE CATION EFFLUX PROTEIN"/>
    <property type="match status" value="1"/>
</dbReference>
<comment type="similarity">
    <text evidence="1 2">Belongs to the outer membrane factor (OMF) (TC 1.B.17) family.</text>
</comment>
<name>A0A225SRP1_9BURK</name>
<dbReference type="GO" id="GO:0015562">
    <property type="term" value="F:efflux transmembrane transporter activity"/>
    <property type="evidence" value="ECO:0007669"/>
    <property type="project" value="InterPro"/>
</dbReference>
<accession>A0A225SRP1</accession>
<evidence type="ECO:0000313" key="5">
    <source>
        <dbReference type="Proteomes" id="UP000214747"/>
    </source>
</evidence>
<evidence type="ECO:0000256" key="3">
    <source>
        <dbReference type="SAM" id="Coils"/>
    </source>
</evidence>
<feature type="coiled-coil region" evidence="3">
    <location>
        <begin position="235"/>
        <end position="262"/>
    </location>
</feature>
<dbReference type="EMBL" id="NJGV01000020">
    <property type="protein sequence ID" value="OWY33179.1"/>
    <property type="molecule type" value="Genomic_DNA"/>
</dbReference>
<keyword evidence="2" id="KW-0564">Palmitate</keyword>
<dbReference type="PANTHER" id="PTHR30203:SF32">
    <property type="entry name" value="CATION EFFLUX SYSTEM PROTEIN CUSC"/>
    <property type="match status" value="1"/>
</dbReference>
<keyword evidence="3" id="KW-0175">Coiled coil</keyword>
<keyword evidence="2" id="KW-0472">Membrane</keyword>
<keyword evidence="5" id="KW-1185">Reference proteome</keyword>
<dbReference type="RefSeq" id="WP_088756513.1">
    <property type="nucleotide sequence ID" value="NZ_NJGV01000020.1"/>
</dbReference>
<dbReference type="Gene3D" id="1.20.1600.10">
    <property type="entry name" value="Outer membrane efflux proteins (OEP)"/>
    <property type="match status" value="1"/>
</dbReference>
<comment type="subcellular location">
    <subcellularLocation>
        <location evidence="2">Cell membrane</location>
        <topology evidence="2">Lipid-anchor</topology>
    </subcellularLocation>
</comment>
<organism evidence="4 5">
    <name type="scientific">Herbaspirillum aquaticum</name>
    <dbReference type="NCBI Taxonomy" id="568783"/>
    <lineage>
        <taxon>Bacteria</taxon>
        <taxon>Pseudomonadati</taxon>
        <taxon>Pseudomonadota</taxon>
        <taxon>Betaproteobacteria</taxon>
        <taxon>Burkholderiales</taxon>
        <taxon>Oxalobacteraceae</taxon>
        <taxon>Herbaspirillum</taxon>
    </lineage>
</organism>
<dbReference type="AlphaFoldDB" id="A0A225SRP1"/>
<sequence>MANLSLPRSPRLLQLCAALMVAGVLGGCSLAPTYDRPQAPVETAYPADAAGRAELQAVNLGWRQFFPDQRLQQLIAAALENNRDLRTAVLNIEEARAQYQIARADLLPNLNVTGSAARSRTAASQSLTGQPFISNSYQVGLAVPAYELDFFGRVRSLKDAALATYLSTEEAQKSAQISLIAQVAQAYLSERSYAEQLQLANDTLKSRESNLDLAQKRLDVGASSALDFRLTQTLVESARVSKSQLERQRAQAENALTLLVGKKVGDLPPAQLLSDEKIVTDIPAGLPSDLLTNRPDIRSAEQSLLAANANIGAARAAFFPRISLTGSFGSASSTLGGLFESGSGAWSFGPSLSLPIFDFGRNSANLDLAEVRKNKAVVTYEKTIQTAFREVADALVARGTLDDQVKAQEAFLAAQQERLKLTDLRFKNGIASSLDQLDAQRDLFSAQQALIQARQLRLNNAIDLYKALGGGMNENTVSVAAKQ</sequence>
<reference evidence="4 5" key="1">
    <citation type="journal article" date="2010" name="Int. J. Syst. Evol. Microbiol.">
        <title>Reclassification of Herbaspirillum putei as a later heterotypic synonym of Herbaspirillum huttiense, with the description of H. huttiense subsp. huttiense subsp. nov. and H. huttiense subsp. putei subsp. nov., comb. nov., and description of Herbaspirillum aquaticum sp. nov.</title>
        <authorList>
            <person name="Dobritsa A.P."/>
            <person name="Reddy M.C."/>
            <person name="Samadpour M."/>
        </authorList>
    </citation>
    <scope>NUCLEOTIDE SEQUENCE [LARGE SCALE GENOMIC DNA]</scope>
    <source>
        <strain evidence="4 5">IEH 4430</strain>
    </source>
</reference>
<keyword evidence="2" id="KW-0812">Transmembrane</keyword>
<evidence type="ECO:0000256" key="1">
    <source>
        <dbReference type="ARBA" id="ARBA00007613"/>
    </source>
</evidence>